<dbReference type="AlphaFoldDB" id="A0A398BQX1"/>
<dbReference type="Proteomes" id="UP000266649">
    <property type="component" value="Unassembled WGS sequence"/>
</dbReference>
<evidence type="ECO:0000313" key="3">
    <source>
        <dbReference type="Proteomes" id="UP000266649"/>
    </source>
</evidence>
<keyword evidence="3" id="KW-1185">Reference proteome</keyword>
<dbReference type="RefSeq" id="WP_119133848.1">
    <property type="nucleotide sequence ID" value="NZ_QXXQ01000002.1"/>
</dbReference>
<dbReference type="EMBL" id="QXXQ01000002">
    <property type="protein sequence ID" value="RID93209.1"/>
    <property type="molecule type" value="Genomic_DNA"/>
</dbReference>
<accession>A0A398BQX1</accession>
<dbReference type="SUPFAM" id="SSF159894">
    <property type="entry name" value="YgaC/TfoX-N like"/>
    <property type="match status" value="1"/>
</dbReference>
<protein>
    <submittedName>
        <fullName evidence="2">TfoX family protein</fullName>
    </submittedName>
</protein>
<gene>
    <name evidence="2" type="ORF">D2N39_06090</name>
</gene>
<dbReference type="InterPro" id="IPR007076">
    <property type="entry name" value="TfoX_N"/>
</dbReference>
<proteinExistence type="predicted"/>
<reference evidence="2 3" key="1">
    <citation type="submission" date="2018-09" db="EMBL/GenBank/DDBJ databases">
        <title>Gemmobacter lutimaris sp. nov., a marine bacterium isolated from tidal flat.</title>
        <authorList>
            <person name="Lee D.W."/>
            <person name="Yoo Y."/>
            <person name="Kim J.-J."/>
            <person name="Kim B.S."/>
        </authorList>
    </citation>
    <scope>NUCLEOTIDE SEQUENCE [LARGE SCALE GENOMIC DNA]</scope>
    <source>
        <strain evidence="2 3">YJ-T1-11</strain>
    </source>
</reference>
<dbReference type="Pfam" id="PF04993">
    <property type="entry name" value="TfoX_N"/>
    <property type="match status" value="1"/>
</dbReference>
<name>A0A398BQX1_9RHOB</name>
<comment type="caution">
    <text evidence="2">The sequence shown here is derived from an EMBL/GenBank/DDBJ whole genome shotgun (WGS) entry which is preliminary data.</text>
</comment>
<sequence>MATQAATIEHILDTLSVLPLTSRKMFGEYALYLDGRTVAFICDDTLFIKPTSGALAVLPEAERGPAYPGSKDYIIGSEALDDPELCARALRAAWADTPEPKPKKPRKRS</sequence>
<evidence type="ECO:0000259" key="1">
    <source>
        <dbReference type="Pfam" id="PF04993"/>
    </source>
</evidence>
<organism evidence="2 3">
    <name type="scientific">Gemmobacter lutimaris</name>
    <dbReference type="NCBI Taxonomy" id="2306023"/>
    <lineage>
        <taxon>Bacteria</taxon>
        <taxon>Pseudomonadati</taxon>
        <taxon>Pseudomonadota</taxon>
        <taxon>Alphaproteobacteria</taxon>
        <taxon>Rhodobacterales</taxon>
        <taxon>Paracoccaceae</taxon>
        <taxon>Gemmobacter</taxon>
    </lineage>
</organism>
<feature type="domain" description="TfoX N-terminal" evidence="1">
    <location>
        <begin position="19"/>
        <end position="95"/>
    </location>
</feature>
<dbReference type="Gene3D" id="3.30.1460.30">
    <property type="entry name" value="YgaC/TfoX-N like chaperone"/>
    <property type="match status" value="1"/>
</dbReference>
<evidence type="ECO:0000313" key="2">
    <source>
        <dbReference type="EMBL" id="RID93209.1"/>
    </source>
</evidence>
<dbReference type="OrthoDB" id="1524907at2"/>